<protein>
    <submittedName>
        <fullName evidence="15">Alpha-protein kinase 1 (AK1)</fullName>
    </submittedName>
</protein>
<feature type="domain" description="Alpha-type protein kinase" evidence="12">
    <location>
        <begin position="323"/>
        <end position="540"/>
    </location>
</feature>
<keyword evidence="16" id="KW-1185">Reference proteome</keyword>
<dbReference type="CDD" id="cd00198">
    <property type="entry name" value="vWFA"/>
    <property type="match status" value="1"/>
</dbReference>
<organism evidence="13">
    <name type="scientific">Cladocopium goreaui</name>
    <dbReference type="NCBI Taxonomy" id="2562237"/>
    <lineage>
        <taxon>Eukaryota</taxon>
        <taxon>Sar</taxon>
        <taxon>Alveolata</taxon>
        <taxon>Dinophyceae</taxon>
        <taxon>Suessiales</taxon>
        <taxon>Symbiodiniaceae</taxon>
        <taxon>Cladocopium</taxon>
    </lineage>
</organism>
<evidence type="ECO:0000256" key="7">
    <source>
        <dbReference type="ARBA" id="ARBA00022771"/>
    </source>
</evidence>
<comment type="caution">
    <text evidence="13">The sequence shown here is derived from an EMBL/GenBank/DDBJ whole genome shotgun (WGS) entry which is preliminary data.</text>
</comment>
<evidence type="ECO:0000313" key="15">
    <source>
        <dbReference type="EMBL" id="CAL4781442.1"/>
    </source>
</evidence>
<keyword evidence="4" id="KW-0808">Transferase</keyword>
<dbReference type="GO" id="GO:0008270">
    <property type="term" value="F:zinc ion binding"/>
    <property type="evidence" value="ECO:0007669"/>
    <property type="project" value="UniProtKB-KW"/>
</dbReference>
<evidence type="ECO:0000256" key="10">
    <source>
        <dbReference type="SAM" id="Coils"/>
    </source>
</evidence>
<dbReference type="EMBL" id="CAMXCT030001913">
    <property type="protein sequence ID" value="CAL4781442.1"/>
    <property type="molecule type" value="Genomic_DNA"/>
</dbReference>
<reference evidence="13" key="1">
    <citation type="submission" date="2022-10" db="EMBL/GenBank/DDBJ databases">
        <authorList>
            <person name="Chen Y."/>
            <person name="Dougan E. K."/>
            <person name="Chan C."/>
            <person name="Rhodes N."/>
            <person name="Thang M."/>
        </authorList>
    </citation>
    <scope>NUCLEOTIDE SEQUENCE</scope>
</reference>
<dbReference type="OrthoDB" id="417256at2759"/>
<keyword evidence="7" id="KW-0863">Zinc-finger</keyword>
<dbReference type="PANTHER" id="PTHR47763">
    <property type="entry name" value="ALPHA-PROTEIN KINASE VWKA"/>
    <property type="match status" value="1"/>
</dbReference>
<feature type="coiled-coil region" evidence="10">
    <location>
        <begin position="4"/>
        <end position="31"/>
    </location>
</feature>
<dbReference type="GO" id="GO:0005524">
    <property type="term" value="F:ATP binding"/>
    <property type="evidence" value="ECO:0007669"/>
    <property type="project" value="InterPro"/>
</dbReference>
<dbReference type="Gene3D" id="2.30.42.10">
    <property type="match status" value="1"/>
</dbReference>
<evidence type="ECO:0000259" key="12">
    <source>
        <dbReference type="PROSITE" id="PS51158"/>
    </source>
</evidence>
<dbReference type="Pfam" id="PF02816">
    <property type="entry name" value="Alpha_kinase"/>
    <property type="match status" value="1"/>
</dbReference>
<evidence type="ECO:0000256" key="4">
    <source>
        <dbReference type="ARBA" id="ARBA00022679"/>
    </source>
</evidence>
<proteinExistence type="predicted"/>
<dbReference type="InterPro" id="IPR011009">
    <property type="entry name" value="Kinase-like_dom_sf"/>
</dbReference>
<dbReference type="Gene3D" id="3.30.60.90">
    <property type="match status" value="1"/>
</dbReference>
<evidence type="ECO:0000313" key="13">
    <source>
        <dbReference type="EMBL" id="CAI3994130.1"/>
    </source>
</evidence>
<keyword evidence="8 15" id="KW-0418">Kinase</keyword>
<comment type="subcellular location">
    <subcellularLocation>
        <location evidence="1">Secreted</location>
    </subcellularLocation>
</comment>
<keyword evidence="6" id="KW-0732">Signal</keyword>
<dbReference type="SUPFAM" id="SSF53300">
    <property type="entry name" value="vWA-like"/>
    <property type="match status" value="1"/>
</dbReference>
<dbReference type="InterPro" id="IPR056861">
    <property type="entry name" value="HMCN1-like_VWA"/>
</dbReference>
<keyword evidence="3" id="KW-0723">Serine/threonine-protein kinase</keyword>
<evidence type="ECO:0000256" key="9">
    <source>
        <dbReference type="ARBA" id="ARBA00022833"/>
    </source>
</evidence>
<dbReference type="InterPro" id="IPR043145">
    <property type="entry name" value="Znf_ZZ_sf"/>
</dbReference>
<keyword evidence="5" id="KW-0479">Metal-binding</keyword>
<dbReference type="Gene3D" id="3.40.50.410">
    <property type="entry name" value="von Willebrand factor, type A domain"/>
    <property type="match status" value="1"/>
</dbReference>
<dbReference type="Gene3D" id="3.20.200.10">
    <property type="entry name" value="MHCK/EF2 kinase"/>
    <property type="match status" value="1"/>
</dbReference>
<evidence type="ECO:0000256" key="1">
    <source>
        <dbReference type="ARBA" id="ARBA00004613"/>
    </source>
</evidence>
<keyword evidence="9" id="KW-0862">Zinc</keyword>
<accession>A0A9P1G173</accession>
<dbReference type="AlphaFoldDB" id="A0A9P1G173"/>
<evidence type="ECO:0000256" key="2">
    <source>
        <dbReference type="ARBA" id="ARBA00022525"/>
    </source>
</evidence>
<evidence type="ECO:0000256" key="11">
    <source>
        <dbReference type="SAM" id="MobiDB-lite"/>
    </source>
</evidence>
<feature type="region of interest" description="Disordered" evidence="11">
    <location>
        <begin position="860"/>
        <end position="879"/>
    </location>
</feature>
<dbReference type="Gene3D" id="3.30.200.20">
    <property type="entry name" value="Phosphorylase Kinase, domain 1"/>
    <property type="match status" value="1"/>
</dbReference>
<name>A0A9P1G173_9DINO</name>
<evidence type="ECO:0000313" key="16">
    <source>
        <dbReference type="Proteomes" id="UP001152797"/>
    </source>
</evidence>
<dbReference type="SMART" id="SM00811">
    <property type="entry name" value="Alpha_kinase"/>
    <property type="match status" value="1"/>
</dbReference>
<evidence type="ECO:0000313" key="14">
    <source>
        <dbReference type="EMBL" id="CAL1147505.1"/>
    </source>
</evidence>
<dbReference type="SUPFAM" id="SSF56112">
    <property type="entry name" value="Protein kinase-like (PK-like)"/>
    <property type="match status" value="1"/>
</dbReference>
<keyword evidence="10" id="KW-0175">Coiled coil</keyword>
<sequence length="1254" mass="139453">MGQAEEVEKAVKKVRDDRLRAEQERRDLLQRGSREAKMKTQLALATKRAKKAKTLDLCFVVDLTASMHWWLQTLIEKMEEIIQDNLQSMGDLAKVNVGFVGYRDYEDESQNLVHPFTTDVNEMKAFLRKLEAEGGGDQCEDVLAGLEKAVQLEWSSTARVLCLLSQTPHHGWRFQQDFQVAADLQTIRAAVAAEEAQKWLSTRFYDLYAEDPRQWDPMDKAVQELQAKGVQMVVLRLGSITEKMIEVFRQKYQNSKPNALKLQVYDAKQDARQLRFIVSSSSVASYGTSILKMSQAPTILREKLKLPVDDAPPDWDKVHEWQSVDAHLYTYFIEDVDEPPKKSCKAFRALIAPKPFGKGAMRFAFHMVDEENPNRKYVGKVYQFDDIAFQQKSTYEGDMGSQAVASYLAKEFSLRYPESPIEFVPAQLLDLGASSAFPFRFMAVEPWIPGKYEKYTSNAGHITKDSHVAQAYSHYTWDFTSGELMVVDIQGVGNTLTDPQIHSLDTDRFGRGNLSCKGMDAFFMNHVCNDICRTLKLEPHPHQPGSAPHEPPQHLQSILEDEVQNDETLGGPELQVDWMPMPDSKLAAFLDAVRKDAEDLASHAASETESSSLGSKLASFLHGAVQNSGPQECSCLGGAVVCWKGEGGPQIIEVKKDSPAEKAGCESGVMLKLVGGQPVAQMPKQEILQLLAAKNNMILCVATVQKMQAMFERRKLQERRHGGLGALLALQELQSRLALDLDRHLSRASPWQGLRALVKELEEETSEEHKVEVQKHFFLDAVRDDAAKRVQTPEAADGWDEQRAVTCDTLAGATFAWTSPPQVTAIVPGEILHEVDHMNVKSLTREQILKKLQGCSSMQMQKRERKPHKEFPAGFDGQTGLETSTLGPVAVTWSDPPMVLGEEPVPQVLLAINGKRVFGMPKQKMIELVENSPESPDSGFEMASVFKMTLLEDLPGHREGIRHCLKTEKVPVHLGVRCSGCGHKPLVGANFTCKNCATHYCSACFKGRAHAHSPAHKFAVQDFPGTTPSDAPVAPKISEGSTVVVIGTGKKQLDGQLGLVTALTSTSSGALPLWSVLMDGSCEAVNLEAKHLFLRPDQERRASAAACELPLPPAEPKEDPKVPASLKPIDPLLMVRKHSLRELRQVEGQEALERFKSQGTRMARKSSFLCKGMCGTMVPKDHQEYIKEGQLAMCEACMKKSRDAEKKTTCGKCKQEFVYSQFFVDLPESSGLPSLCQECQETEWAVISPPKSEP</sequence>
<keyword evidence="2" id="KW-0964">Secreted</keyword>
<evidence type="ECO:0000256" key="8">
    <source>
        <dbReference type="ARBA" id="ARBA00022777"/>
    </source>
</evidence>
<dbReference type="SUPFAM" id="SSF57850">
    <property type="entry name" value="RING/U-box"/>
    <property type="match status" value="1"/>
</dbReference>
<reference evidence="14" key="2">
    <citation type="submission" date="2024-04" db="EMBL/GenBank/DDBJ databases">
        <authorList>
            <person name="Chen Y."/>
            <person name="Shah S."/>
            <person name="Dougan E. K."/>
            <person name="Thang M."/>
            <person name="Chan C."/>
        </authorList>
    </citation>
    <scope>NUCLEOTIDE SEQUENCE [LARGE SCALE GENOMIC DNA]</scope>
</reference>
<dbReference type="SUPFAM" id="SSF50156">
    <property type="entry name" value="PDZ domain-like"/>
    <property type="match status" value="1"/>
</dbReference>
<dbReference type="EMBL" id="CAMXCT010001913">
    <property type="protein sequence ID" value="CAI3994130.1"/>
    <property type="molecule type" value="Genomic_DNA"/>
</dbReference>
<gene>
    <name evidence="13" type="ORF">C1SCF055_LOCUS20803</name>
</gene>
<evidence type="ECO:0000256" key="5">
    <source>
        <dbReference type="ARBA" id="ARBA00022723"/>
    </source>
</evidence>
<dbReference type="Pfam" id="PF25106">
    <property type="entry name" value="VWA_4"/>
    <property type="match status" value="1"/>
</dbReference>
<dbReference type="EMBL" id="CAMXCT020001913">
    <property type="protein sequence ID" value="CAL1147505.1"/>
    <property type="molecule type" value="Genomic_DNA"/>
</dbReference>
<dbReference type="PROSITE" id="PS51158">
    <property type="entry name" value="ALPHA_KINASE"/>
    <property type="match status" value="1"/>
</dbReference>
<dbReference type="Proteomes" id="UP001152797">
    <property type="component" value="Unassembled WGS sequence"/>
</dbReference>
<dbReference type="PANTHER" id="PTHR47763:SF4">
    <property type="entry name" value="ALPHA-PROTEIN KINASE VWKA"/>
    <property type="match status" value="1"/>
</dbReference>
<dbReference type="InterPro" id="IPR036034">
    <property type="entry name" value="PDZ_sf"/>
</dbReference>
<dbReference type="InterPro" id="IPR036465">
    <property type="entry name" value="vWFA_dom_sf"/>
</dbReference>
<dbReference type="GO" id="GO:0004674">
    <property type="term" value="F:protein serine/threonine kinase activity"/>
    <property type="evidence" value="ECO:0007669"/>
    <property type="project" value="UniProtKB-KW"/>
</dbReference>
<evidence type="ECO:0000256" key="6">
    <source>
        <dbReference type="ARBA" id="ARBA00022729"/>
    </source>
</evidence>
<dbReference type="InterPro" id="IPR004166">
    <property type="entry name" value="a-kinase_dom"/>
</dbReference>
<dbReference type="InterPro" id="IPR052969">
    <property type="entry name" value="Thr-specific_kinase-like"/>
</dbReference>
<dbReference type="CDD" id="cd04515">
    <property type="entry name" value="Alpha_kinase"/>
    <property type="match status" value="1"/>
</dbReference>
<evidence type="ECO:0000256" key="3">
    <source>
        <dbReference type="ARBA" id="ARBA00022527"/>
    </source>
</evidence>